<proteinExistence type="predicted"/>
<dbReference type="OrthoDB" id="3939378at2759"/>
<dbReference type="EMBL" id="JAHFXF010000307">
    <property type="protein sequence ID" value="KAG9690468.1"/>
    <property type="molecule type" value="Genomic_DNA"/>
</dbReference>
<evidence type="ECO:0000256" key="2">
    <source>
        <dbReference type="SAM" id="MobiDB-lite"/>
    </source>
</evidence>
<organism evidence="3 4">
    <name type="scientific">Aureobasidium melanogenum</name>
    <name type="common">Aureobasidium pullulans var. melanogenum</name>
    <dbReference type="NCBI Taxonomy" id="46634"/>
    <lineage>
        <taxon>Eukaryota</taxon>
        <taxon>Fungi</taxon>
        <taxon>Dikarya</taxon>
        <taxon>Ascomycota</taxon>
        <taxon>Pezizomycotina</taxon>
        <taxon>Dothideomycetes</taxon>
        <taxon>Dothideomycetidae</taxon>
        <taxon>Dothideales</taxon>
        <taxon>Saccotheciaceae</taxon>
        <taxon>Aureobasidium</taxon>
    </lineage>
</organism>
<evidence type="ECO:0000256" key="1">
    <source>
        <dbReference type="SAM" id="Coils"/>
    </source>
</evidence>
<feature type="compositionally biased region" description="Polar residues" evidence="2">
    <location>
        <begin position="111"/>
        <end position="122"/>
    </location>
</feature>
<feature type="non-terminal residue" evidence="3">
    <location>
        <position position="1"/>
    </location>
</feature>
<evidence type="ECO:0000313" key="3">
    <source>
        <dbReference type="EMBL" id="KAG9690468.1"/>
    </source>
</evidence>
<feature type="region of interest" description="Disordered" evidence="2">
    <location>
        <begin position="111"/>
        <end position="137"/>
    </location>
</feature>
<gene>
    <name evidence="3" type="ORF">KCU76_g8131</name>
</gene>
<feature type="coiled-coil region" evidence="1">
    <location>
        <begin position="210"/>
        <end position="237"/>
    </location>
</feature>
<evidence type="ECO:0000313" key="4">
    <source>
        <dbReference type="Proteomes" id="UP000779574"/>
    </source>
</evidence>
<dbReference type="Proteomes" id="UP000779574">
    <property type="component" value="Unassembled WGS sequence"/>
</dbReference>
<reference evidence="3" key="1">
    <citation type="journal article" date="2021" name="J Fungi (Basel)">
        <title>Virulence traits and population genomics of the black yeast Aureobasidium melanogenum.</title>
        <authorList>
            <person name="Cernosa A."/>
            <person name="Sun X."/>
            <person name="Gostincar C."/>
            <person name="Fang C."/>
            <person name="Gunde-Cimerman N."/>
            <person name="Song Z."/>
        </authorList>
    </citation>
    <scope>NUCLEOTIDE SEQUENCE</scope>
    <source>
        <strain evidence="3">EXF-9911</strain>
    </source>
</reference>
<accession>A0A9P8EHG8</accession>
<keyword evidence="1" id="KW-0175">Coiled coil</keyword>
<comment type="caution">
    <text evidence="3">The sequence shown here is derived from an EMBL/GenBank/DDBJ whole genome shotgun (WGS) entry which is preliminary data.</text>
</comment>
<dbReference type="AlphaFoldDB" id="A0A9P8EHG8"/>
<sequence length="243" mass="27398">MKARLNLRDPFKTIIIPSAGSGSHVIPETLSSDTEAVSSIVEQDNSATDVLEVEQRNAMSHSSKESMHADFVPDLFAASVKTLASLEKQRALSDPFIEPITLCSSSIEPSPQLEEQINSQNHMARPSPGKDDASSPRFINPAKVIKSNNGKRYIGSYLNQHQLYMLHQQETRVVRKLETKSIPQLQMLQHKALTIHASNKIKNLIQDALFKKHMAEMKEWESQLDAWSKDYQNERARADNHEV</sequence>
<reference evidence="3" key="2">
    <citation type="submission" date="2021-08" db="EMBL/GenBank/DDBJ databases">
        <authorList>
            <person name="Gostincar C."/>
            <person name="Sun X."/>
            <person name="Song Z."/>
            <person name="Gunde-Cimerman N."/>
        </authorList>
    </citation>
    <scope>NUCLEOTIDE SEQUENCE</scope>
    <source>
        <strain evidence="3">EXF-9911</strain>
    </source>
</reference>
<name>A0A9P8EHG8_AURME</name>
<protein>
    <submittedName>
        <fullName evidence="3">Uncharacterized protein</fullName>
    </submittedName>
</protein>